<accession>A0A6C0URI0</accession>
<dbReference type="InterPro" id="IPR050570">
    <property type="entry name" value="Cell_wall_metabolism_enzyme"/>
</dbReference>
<dbReference type="RefSeq" id="WP_163488716.1">
    <property type="nucleotide sequence ID" value="NZ_CP048738.1"/>
</dbReference>
<dbReference type="SUPFAM" id="SSF51261">
    <property type="entry name" value="Duplicated hybrid motif"/>
    <property type="match status" value="1"/>
</dbReference>
<dbReference type="InterPro" id="IPR016047">
    <property type="entry name" value="M23ase_b-sheet_dom"/>
</dbReference>
<dbReference type="EMBL" id="CP048738">
    <property type="protein sequence ID" value="QIB77790.1"/>
    <property type="molecule type" value="Genomic_DNA"/>
</dbReference>
<feature type="domain" description="M23ase beta-sheet core" evidence="3">
    <location>
        <begin position="202"/>
        <end position="296"/>
    </location>
</feature>
<gene>
    <name evidence="4" type="ORF">G3A49_06410</name>
</gene>
<reference evidence="4 5" key="1">
    <citation type="submission" date="2020-02" db="EMBL/GenBank/DDBJ databases">
        <title>Whole genome sequence of Haloferax alexandrinus pws1.</title>
        <authorList>
            <person name="Verma D.K."/>
            <person name="Gopal K."/>
            <person name="Prasad E.S."/>
        </authorList>
    </citation>
    <scope>NUCLEOTIDE SEQUENCE [LARGE SCALE GENOMIC DNA]</scope>
    <source>
        <strain evidence="5">wsp1</strain>
    </source>
</reference>
<protein>
    <submittedName>
        <fullName evidence="4">M23 family metallopeptidase</fullName>
    </submittedName>
</protein>
<sequence length="488" mass="52488">MSNQATSPSLGSRLRERIQSISPFSLTLLGLIGVLGNLVPQLEILKLFHLFWFFALWPFVSMLRSGTKQSLGFGADDEGPRDWLEMDTGWRGQIAVLLGIPLSFFNPLVFRQDAMQLLGSLVAIGRHRGSLPNPETYDQTASYRLPVEGTWTVVNGSPIKEYSHSWFPATQRYAYDLVITDGEGRSRPVSTDTRIENYYCYDQPVLAPADGVVIDVHDDGPELGRAGGFSHPFKRSLTGNAVTIRHAEDEYSTLAHLVPGSIEVEPGNRVRRGEQIGRCGHSGNSAEPHLHFQLQDHPTFEISAGLPVRFDDVDVNTPGGDVVEETSWTEPDGSRYIHVGQRVSHTTDGEPQQSEDTASPFETASSGLSRVRTLGRVATGVSIGGFVTVLAGVVVPSLQTTALALAGLAGLGLVYQAGRTLVDGTRVRLGVLGTVCGVGVASALVGVFAAQERLPTRDSSGVGTGVFAAGFLLYIAVWEYGRRGGGGD</sequence>
<evidence type="ECO:0000313" key="4">
    <source>
        <dbReference type="EMBL" id="QIB77790.1"/>
    </source>
</evidence>
<name>A0A6C0URI0_HALVO</name>
<dbReference type="GO" id="GO:0004222">
    <property type="term" value="F:metalloendopeptidase activity"/>
    <property type="evidence" value="ECO:0007669"/>
    <property type="project" value="TreeGrafter"/>
</dbReference>
<dbReference type="Pfam" id="PF01551">
    <property type="entry name" value="Peptidase_M23"/>
    <property type="match status" value="1"/>
</dbReference>
<feature type="transmembrane region" description="Helical" evidence="2">
    <location>
        <begin position="462"/>
        <end position="481"/>
    </location>
</feature>
<feature type="transmembrane region" description="Helical" evidence="2">
    <location>
        <begin position="401"/>
        <end position="417"/>
    </location>
</feature>
<evidence type="ECO:0000256" key="1">
    <source>
        <dbReference type="SAM" id="MobiDB-lite"/>
    </source>
</evidence>
<proteinExistence type="predicted"/>
<dbReference type="Gene3D" id="2.70.70.10">
    <property type="entry name" value="Glucose Permease (Domain IIA)"/>
    <property type="match status" value="1"/>
</dbReference>
<dbReference type="PANTHER" id="PTHR21666:SF270">
    <property type="entry name" value="MUREIN HYDROLASE ACTIVATOR ENVC"/>
    <property type="match status" value="1"/>
</dbReference>
<keyword evidence="2" id="KW-1133">Transmembrane helix</keyword>
<evidence type="ECO:0000256" key="2">
    <source>
        <dbReference type="SAM" id="Phobius"/>
    </source>
</evidence>
<keyword evidence="2" id="KW-0472">Membrane</keyword>
<keyword evidence="2" id="KW-0812">Transmembrane</keyword>
<feature type="region of interest" description="Disordered" evidence="1">
    <location>
        <begin position="343"/>
        <end position="363"/>
    </location>
</feature>
<dbReference type="PANTHER" id="PTHR21666">
    <property type="entry name" value="PEPTIDASE-RELATED"/>
    <property type="match status" value="1"/>
</dbReference>
<feature type="transmembrane region" description="Helical" evidence="2">
    <location>
        <begin position="21"/>
        <end position="38"/>
    </location>
</feature>
<dbReference type="GeneID" id="44083025"/>
<evidence type="ECO:0000313" key="5">
    <source>
        <dbReference type="Proteomes" id="UP000465667"/>
    </source>
</evidence>
<dbReference type="CDD" id="cd12797">
    <property type="entry name" value="M23_peptidase"/>
    <property type="match status" value="1"/>
</dbReference>
<dbReference type="KEGG" id="hale:G3A49_06410"/>
<feature type="transmembrane region" description="Helical" evidence="2">
    <location>
        <begin position="374"/>
        <end position="395"/>
    </location>
</feature>
<dbReference type="InterPro" id="IPR011055">
    <property type="entry name" value="Dup_hybrid_motif"/>
</dbReference>
<evidence type="ECO:0000259" key="3">
    <source>
        <dbReference type="Pfam" id="PF01551"/>
    </source>
</evidence>
<feature type="transmembrane region" description="Helical" evidence="2">
    <location>
        <begin position="429"/>
        <end position="450"/>
    </location>
</feature>
<organism evidence="4 5">
    <name type="scientific">Haloferax volcanii</name>
    <name type="common">Halobacterium volcanii</name>
    <dbReference type="NCBI Taxonomy" id="2246"/>
    <lineage>
        <taxon>Archaea</taxon>
        <taxon>Methanobacteriati</taxon>
        <taxon>Methanobacteriota</taxon>
        <taxon>Stenosarchaea group</taxon>
        <taxon>Halobacteria</taxon>
        <taxon>Halobacteriales</taxon>
        <taxon>Haloferacaceae</taxon>
        <taxon>Haloferax</taxon>
    </lineage>
</organism>
<dbReference type="Proteomes" id="UP000465667">
    <property type="component" value="Chromosome"/>
</dbReference>
<dbReference type="AlphaFoldDB" id="A0A6C0URI0"/>